<feature type="domain" description="Aminoacyl-tRNA synthetase class Ia" evidence="7">
    <location>
        <begin position="3"/>
        <end position="404"/>
    </location>
</feature>
<dbReference type="GO" id="GO:0006428">
    <property type="term" value="P:isoleucyl-tRNA aminoacylation"/>
    <property type="evidence" value="ECO:0007669"/>
    <property type="project" value="TreeGrafter"/>
</dbReference>
<proteinExistence type="predicted"/>
<dbReference type="InterPro" id="IPR014729">
    <property type="entry name" value="Rossmann-like_a/b/a_fold"/>
</dbReference>
<evidence type="ECO:0000256" key="4">
    <source>
        <dbReference type="ARBA" id="ARBA00022917"/>
    </source>
</evidence>
<name>A0A2M8AH90_9BACT</name>
<evidence type="ECO:0000256" key="6">
    <source>
        <dbReference type="PIRSR" id="PIRSR613078-2"/>
    </source>
</evidence>
<dbReference type="InterPro" id="IPR002300">
    <property type="entry name" value="aa-tRNA-synth_Ia"/>
</dbReference>
<keyword evidence="5" id="KW-0030">Aminoacyl-tRNA synthetase</keyword>
<dbReference type="Proteomes" id="UP000230611">
    <property type="component" value="Unassembled WGS sequence"/>
</dbReference>
<keyword evidence="3" id="KW-0067">ATP-binding</keyword>
<keyword evidence="1 8" id="KW-0436">Ligase</keyword>
<dbReference type="GO" id="GO:0002161">
    <property type="term" value="F:aminoacyl-tRNA deacylase activity"/>
    <property type="evidence" value="ECO:0007669"/>
    <property type="project" value="InterPro"/>
</dbReference>
<dbReference type="EMBL" id="PFUO01000092">
    <property type="protein sequence ID" value="PJB16721.1"/>
    <property type="molecule type" value="Genomic_DNA"/>
</dbReference>
<dbReference type="Pfam" id="PF00133">
    <property type="entry name" value="tRNA-synt_1"/>
    <property type="match status" value="1"/>
</dbReference>
<dbReference type="SUPFAM" id="SSF52374">
    <property type="entry name" value="Nucleotidylyl transferase"/>
    <property type="match status" value="1"/>
</dbReference>
<dbReference type="InterPro" id="IPR013078">
    <property type="entry name" value="His_Pase_superF_clade-1"/>
</dbReference>
<dbReference type="PANTHER" id="PTHR42780">
    <property type="entry name" value="SOLEUCYL-TRNA SYNTHETASE"/>
    <property type="match status" value="1"/>
</dbReference>
<accession>A0A2M8AH90</accession>
<sequence length="603" mass="70883">KKDWERLTERIGYWLDLGNPYVTYTPDYIESVWWILKEIWKKGLLYQDFKVIPYCPRCGTSLSSHEVAQGYKRIKEPAIYVKFEILNPKFETKGKIYFLVWTTTPWTLPGNVAIAINPKFTYAQVKIGDELATRTSSSSSPTRVATKGREERMFFDSLPSEAQYLILAKDRLNILGRDYEIVKEFKGKDLVGLRYQALYPKEEALKSAYKVLPADFVSLEEGTGLVHIAPAFGADDMELIKNQNAKIKNQNEKFPILLTVDEEGKFKFEVKKFAELFVKDADPLIIEDLKNRGLLFKEELYEHDYPFCWRCHTPLLYYAKKSWFIRMTKVKRDLIKNNQKINWIPSHIKEGRFGEWLKEVKDWALSRERYWGTPLPVWQCKKCGNLEVIGSKNDLLKQKFSTNQYYILRHGETIYQTSKKEIIYPWPEREPILLAEKGEEEIKMVVKKFKKKKIDLIYSSDIPRTRQTAEIVAKELGIKIIFDKRLRDINLGIYHGQKKEEFYKDLPLTIERFYNRKPKKGETFGMVRKRIFECLEDVGRKHQNKNILIVSHGDPLWLLEGTLKGLDDEAIIKQRIKKKTIKNGEFRKIEFKKIPLNGKGELD</sequence>
<dbReference type="Gene3D" id="3.40.50.1240">
    <property type="entry name" value="Phosphoglycerate mutase-like"/>
    <property type="match status" value="1"/>
</dbReference>
<feature type="binding site" evidence="6">
    <location>
        <position position="499"/>
    </location>
    <ligand>
        <name>substrate</name>
    </ligand>
</feature>
<dbReference type="InterPro" id="IPR009008">
    <property type="entry name" value="Val/Leu/Ile-tRNA-synth_edit"/>
</dbReference>
<keyword evidence="2" id="KW-0547">Nucleotide-binding</keyword>
<evidence type="ECO:0000256" key="2">
    <source>
        <dbReference type="ARBA" id="ARBA00022741"/>
    </source>
</evidence>
<dbReference type="AlphaFoldDB" id="A0A2M8AH90"/>
<feature type="non-terminal residue" evidence="8">
    <location>
        <position position="603"/>
    </location>
</feature>
<comment type="caution">
    <text evidence="8">The sequence shown here is derived from an EMBL/GenBank/DDBJ whole genome shotgun (WGS) entry which is preliminary data.</text>
</comment>
<dbReference type="Pfam" id="PF00300">
    <property type="entry name" value="His_Phos_1"/>
    <property type="match status" value="1"/>
</dbReference>
<dbReference type="SUPFAM" id="SSF50677">
    <property type="entry name" value="ValRS/IleRS/LeuRS editing domain"/>
    <property type="match status" value="1"/>
</dbReference>
<evidence type="ECO:0000313" key="9">
    <source>
        <dbReference type="Proteomes" id="UP000230611"/>
    </source>
</evidence>
<evidence type="ECO:0000259" key="7">
    <source>
        <dbReference type="Pfam" id="PF00133"/>
    </source>
</evidence>
<dbReference type="InterPro" id="IPR023586">
    <property type="entry name" value="Ile-tRNA-ligase_type2"/>
</dbReference>
<dbReference type="GO" id="GO:0005524">
    <property type="term" value="F:ATP binding"/>
    <property type="evidence" value="ECO:0007669"/>
    <property type="project" value="UniProtKB-KW"/>
</dbReference>
<dbReference type="SUPFAM" id="SSF53254">
    <property type="entry name" value="Phosphoglycerate mutase-like"/>
    <property type="match status" value="1"/>
</dbReference>
<dbReference type="GO" id="GO:0004822">
    <property type="term" value="F:isoleucine-tRNA ligase activity"/>
    <property type="evidence" value="ECO:0007669"/>
    <property type="project" value="InterPro"/>
</dbReference>
<dbReference type="InterPro" id="IPR029033">
    <property type="entry name" value="His_PPase_superfam"/>
</dbReference>
<reference evidence="9" key="1">
    <citation type="submission" date="2017-09" db="EMBL/GenBank/DDBJ databases">
        <title>Depth-based differentiation of microbial function through sediment-hosted aquifers and enrichment of novel symbionts in the deep terrestrial subsurface.</title>
        <authorList>
            <person name="Probst A.J."/>
            <person name="Ladd B."/>
            <person name="Jarett J.K."/>
            <person name="Geller-Mcgrath D.E."/>
            <person name="Sieber C.M.K."/>
            <person name="Emerson J.B."/>
            <person name="Anantharaman K."/>
            <person name="Thomas B.C."/>
            <person name="Malmstrom R."/>
            <person name="Stieglmeier M."/>
            <person name="Klingl A."/>
            <person name="Woyke T."/>
            <person name="Ryan C.M."/>
            <person name="Banfield J.F."/>
        </authorList>
    </citation>
    <scope>NUCLEOTIDE SEQUENCE [LARGE SCALE GENOMIC DNA]</scope>
</reference>
<dbReference type="CDD" id="cd07067">
    <property type="entry name" value="HP_PGM_like"/>
    <property type="match status" value="1"/>
</dbReference>
<dbReference type="Gene3D" id="3.40.50.620">
    <property type="entry name" value="HUPs"/>
    <property type="match status" value="1"/>
</dbReference>
<feature type="non-terminal residue" evidence="8">
    <location>
        <position position="1"/>
    </location>
</feature>
<dbReference type="PANTHER" id="PTHR42780:SF1">
    <property type="entry name" value="ISOLEUCINE--TRNA LIGASE, CYTOPLASMIC"/>
    <property type="match status" value="1"/>
</dbReference>
<feature type="binding site" evidence="6">
    <location>
        <position position="464"/>
    </location>
    <ligand>
        <name>substrate</name>
    </ligand>
</feature>
<gene>
    <name evidence="8" type="ORF">CO116_01920</name>
</gene>
<organism evidence="8 9">
    <name type="scientific">Candidatus Falkowbacteria bacterium CG_4_9_14_3_um_filter_38_19</name>
    <dbReference type="NCBI Taxonomy" id="1974559"/>
    <lineage>
        <taxon>Bacteria</taxon>
        <taxon>Candidatus Falkowiibacteriota</taxon>
    </lineage>
</organism>
<protein>
    <submittedName>
        <fullName evidence="8">Isoleucine--tRNA ligase</fullName>
    </submittedName>
</protein>
<evidence type="ECO:0000256" key="1">
    <source>
        <dbReference type="ARBA" id="ARBA00022598"/>
    </source>
</evidence>
<keyword evidence="4" id="KW-0648">Protein biosynthesis</keyword>
<dbReference type="Gene3D" id="3.90.740.10">
    <property type="entry name" value="Valyl/Leucyl/Isoleucyl-tRNA synthetase, editing domain"/>
    <property type="match status" value="1"/>
</dbReference>
<evidence type="ECO:0000256" key="5">
    <source>
        <dbReference type="ARBA" id="ARBA00023146"/>
    </source>
</evidence>
<evidence type="ECO:0000313" key="8">
    <source>
        <dbReference type="EMBL" id="PJB16721.1"/>
    </source>
</evidence>
<evidence type="ECO:0000256" key="3">
    <source>
        <dbReference type="ARBA" id="ARBA00022840"/>
    </source>
</evidence>